<comment type="caution">
    <text evidence="1">The sequence shown here is derived from an EMBL/GenBank/DDBJ whole genome shotgun (WGS) entry which is preliminary data.</text>
</comment>
<evidence type="ECO:0000313" key="1">
    <source>
        <dbReference type="EMBL" id="KAJ8903459.1"/>
    </source>
</evidence>
<keyword evidence="2" id="KW-1185">Reference proteome</keyword>
<gene>
    <name evidence="1" type="ORF">NDN08_004566</name>
</gene>
<dbReference type="AlphaFoldDB" id="A0AAV8UN44"/>
<sequence length="91" mass="9225">MCSIREATLLSELEGLFAAAWLRRQRVGCVAVSGPLCGVAAAVTVPQSDTPGVTRVASGGSCGALVREVAEPGTGPGSSAAAKTRLIELWK</sequence>
<name>A0AAV8UN44_9RHOD</name>
<organism evidence="1 2">
    <name type="scientific">Rhodosorus marinus</name>
    <dbReference type="NCBI Taxonomy" id="101924"/>
    <lineage>
        <taxon>Eukaryota</taxon>
        <taxon>Rhodophyta</taxon>
        <taxon>Stylonematophyceae</taxon>
        <taxon>Stylonematales</taxon>
        <taxon>Stylonemataceae</taxon>
        <taxon>Rhodosorus</taxon>
    </lineage>
</organism>
<protein>
    <submittedName>
        <fullName evidence="1">Uncharacterized protein</fullName>
    </submittedName>
</protein>
<proteinExistence type="predicted"/>
<accession>A0AAV8UN44</accession>
<reference evidence="1 2" key="1">
    <citation type="journal article" date="2023" name="Nat. Commun.">
        <title>Origin of minicircular mitochondrial genomes in red algae.</title>
        <authorList>
            <person name="Lee Y."/>
            <person name="Cho C.H."/>
            <person name="Lee Y.M."/>
            <person name="Park S.I."/>
            <person name="Yang J.H."/>
            <person name="West J.A."/>
            <person name="Bhattacharya D."/>
            <person name="Yoon H.S."/>
        </authorList>
    </citation>
    <scope>NUCLEOTIDE SEQUENCE [LARGE SCALE GENOMIC DNA]</scope>
    <source>
        <strain evidence="1 2">CCMP1338</strain>
        <tissue evidence="1">Whole cell</tissue>
    </source>
</reference>
<dbReference type="EMBL" id="JAMWBK010000007">
    <property type="protein sequence ID" value="KAJ8903459.1"/>
    <property type="molecule type" value="Genomic_DNA"/>
</dbReference>
<evidence type="ECO:0000313" key="2">
    <source>
        <dbReference type="Proteomes" id="UP001157974"/>
    </source>
</evidence>
<dbReference type="Proteomes" id="UP001157974">
    <property type="component" value="Unassembled WGS sequence"/>
</dbReference>